<evidence type="ECO:0000313" key="3">
    <source>
        <dbReference type="Proteomes" id="UP000307790"/>
    </source>
</evidence>
<name>A0A5R9IBW0_9GAMM</name>
<keyword evidence="3" id="KW-1185">Reference proteome</keyword>
<feature type="signal peptide" evidence="1">
    <location>
        <begin position="1"/>
        <end position="18"/>
    </location>
</feature>
<keyword evidence="1" id="KW-0732">Signal</keyword>
<evidence type="ECO:0000256" key="1">
    <source>
        <dbReference type="SAM" id="SignalP"/>
    </source>
</evidence>
<reference evidence="2 3" key="1">
    <citation type="submission" date="2019-05" db="EMBL/GenBank/DDBJ databases">
        <title>Genome sequences of Thalassotalea litorea 1K03283.</title>
        <authorList>
            <person name="Zhang D."/>
        </authorList>
    </citation>
    <scope>NUCLEOTIDE SEQUENCE [LARGE SCALE GENOMIC DNA]</scope>
    <source>
        <strain evidence="2 3">MCCC 1K03283</strain>
    </source>
</reference>
<dbReference type="EMBL" id="VCBC01000019">
    <property type="protein sequence ID" value="TLU61096.1"/>
    <property type="molecule type" value="Genomic_DNA"/>
</dbReference>
<gene>
    <name evidence="2" type="ORF">FE810_15600</name>
</gene>
<evidence type="ECO:0000313" key="2">
    <source>
        <dbReference type="EMBL" id="TLU61096.1"/>
    </source>
</evidence>
<organism evidence="2 3">
    <name type="scientific">Thalassotalea litorea</name>
    <dbReference type="NCBI Taxonomy" id="2020715"/>
    <lineage>
        <taxon>Bacteria</taxon>
        <taxon>Pseudomonadati</taxon>
        <taxon>Pseudomonadota</taxon>
        <taxon>Gammaproteobacteria</taxon>
        <taxon>Alteromonadales</taxon>
        <taxon>Colwelliaceae</taxon>
        <taxon>Thalassotalea</taxon>
    </lineage>
</organism>
<dbReference type="AlphaFoldDB" id="A0A5R9IBW0"/>
<dbReference type="OrthoDB" id="9954560at2"/>
<dbReference type="Proteomes" id="UP000307790">
    <property type="component" value="Unassembled WGS sequence"/>
</dbReference>
<sequence length="114" mass="12896">MKKLIALTLCFLSYFTFASEYVKVRADLLFITNTNVESGKLCFGDSECTTYSTFYLFNAKVHNVILGDVMDGSFKVIYGQHALIEQDINDVVLTLKELDENNQFGALYQVVSIE</sequence>
<feature type="chain" id="PRO_5024394123" evidence="1">
    <location>
        <begin position="19"/>
        <end position="114"/>
    </location>
</feature>
<dbReference type="RefSeq" id="WP_138321352.1">
    <property type="nucleotide sequence ID" value="NZ_VCBC01000019.1"/>
</dbReference>
<protein>
    <submittedName>
        <fullName evidence="2">Uncharacterized protein</fullName>
    </submittedName>
</protein>
<accession>A0A5R9IBW0</accession>
<comment type="caution">
    <text evidence="2">The sequence shown here is derived from an EMBL/GenBank/DDBJ whole genome shotgun (WGS) entry which is preliminary data.</text>
</comment>
<proteinExistence type="predicted"/>